<feature type="transmembrane region" description="Helical" evidence="1">
    <location>
        <begin position="166"/>
        <end position="187"/>
    </location>
</feature>
<dbReference type="EMBL" id="CP051140">
    <property type="protein sequence ID" value="QIW97973.1"/>
    <property type="molecule type" value="Genomic_DNA"/>
</dbReference>
<gene>
    <name evidence="3" type="ORF">AMS68_003491</name>
</gene>
<feature type="domain" description="J" evidence="2">
    <location>
        <begin position="68"/>
        <end position="136"/>
    </location>
</feature>
<feature type="transmembrane region" description="Helical" evidence="1">
    <location>
        <begin position="207"/>
        <end position="228"/>
    </location>
</feature>
<dbReference type="Gene3D" id="1.10.287.110">
    <property type="entry name" value="DnaJ domain"/>
    <property type="match status" value="1"/>
</dbReference>
<dbReference type="InterPro" id="IPR036869">
    <property type="entry name" value="J_dom_sf"/>
</dbReference>
<keyword evidence="4" id="KW-1185">Reference proteome</keyword>
<accession>A0A6H0XTB1</accession>
<dbReference type="SUPFAM" id="SSF46565">
    <property type="entry name" value="Chaperone J-domain"/>
    <property type="match status" value="1"/>
</dbReference>
<dbReference type="InterPro" id="IPR050817">
    <property type="entry name" value="DjlA_DnaK_co-chaperone"/>
</dbReference>
<dbReference type="Proteomes" id="UP000503462">
    <property type="component" value="Chromosome 2"/>
</dbReference>
<dbReference type="OrthoDB" id="436519at2759"/>
<dbReference type="PANTHER" id="PTHR24074">
    <property type="entry name" value="CO-CHAPERONE PROTEIN DJLA"/>
    <property type="match status" value="1"/>
</dbReference>
<dbReference type="PRINTS" id="PR00625">
    <property type="entry name" value="JDOMAIN"/>
</dbReference>
<dbReference type="InterPro" id="IPR001623">
    <property type="entry name" value="DnaJ_domain"/>
</dbReference>
<keyword evidence="1" id="KW-0472">Membrane</keyword>
<evidence type="ECO:0000256" key="1">
    <source>
        <dbReference type="SAM" id="Phobius"/>
    </source>
</evidence>
<organism evidence="3 4">
    <name type="scientific">Peltaster fructicola</name>
    <dbReference type="NCBI Taxonomy" id="286661"/>
    <lineage>
        <taxon>Eukaryota</taxon>
        <taxon>Fungi</taxon>
        <taxon>Dikarya</taxon>
        <taxon>Ascomycota</taxon>
        <taxon>Pezizomycotina</taxon>
        <taxon>Dothideomycetes</taxon>
        <taxon>Dothideomycetes incertae sedis</taxon>
        <taxon>Peltaster</taxon>
    </lineage>
</organism>
<dbReference type="AlphaFoldDB" id="A0A6H0XTB1"/>
<proteinExistence type="predicted"/>
<keyword evidence="1" id="KW-1133">Transmembrane helix</keyword>
<reference evidence="3 4" key="1">
    <citation type="journal article" date="2016" name="Sci. Rep.">
        <title>Peltaster fructicola genome reveals evolution from an invasive phytopathogen to an ectophytic parasite.</title>
        <authorList>
            <person name="Xu C."/>
            <person name="Chen H."/>
            <person name="Gleason M.L."/>
            <person name="Xu J.R."/>
            <person name="Liu H."/>
            <person name="Zhang R."/>
            <person name="Sun G."/>
        </authorList>
    </citation>
    <scope>NUCLEOTIDE SEQUENCE [LARGE SCALE GENOMIC DNA]</scope>
    <source>
        <strain evidence="3 4">LNHT1506</strain>
    </source>
</reference>
<evidence type="ECO:0000313" key="4">
    <source>
        <dbReference type="Proteomes" id="UP000503462"/>
    </source>
</evidence>
<dbReference type="CDD" id="cd06257">
    <property type="entry name" value="DnaJ"/>
    <property type="match status" value="1"/>
</dbReference>
<evidence type="ECO:0000313" key="3">
    <source>
        <dbReference type="EMBL" id="QIW97973.1"/>
    </source>
</evidence>
<evidence type="ECO:0000259" key="2">
    <source>
        <dbReference type="PROSITE" id="PS50076"/>
    </source>
</evidence>
<sequence length="326" mass="37158">MSSQLLSLVGWYFYRGLYTVFIRAGDPRPAPGSARFVTDRRRIQIGVILVYLLYTIYEADYRIRQSGDFYSQLGVPLSASDKAVQSRFRRLTIQYHPDKVAASEREQVEAIFVQLTLAKDTLIDRTKRFRDYIMTGVRNTAGYYLGTGIVLLITSMLGYMQTGKLWRYLVLALMFVIELFIMTRPAFPAVLTTFVNPLFETTGLREPLLPFQLLILLRQVAVTIFIAISQLEPLLRNPAAPVITDQITVQQVDRVNALAAATEQEMSRLFSFELAQYGADPRSEQTLRSSLKEWLVQNTVRNDAEVRSAIEQALERRRLLARPSGS</sequence>
<name>A0A6H0XTB1_9PEZI</name>
<protein>
    <recommendedName>
        <fullName evidence="2">J domain-containing protein</fullName>
    </recommendedName>
</protein>
<dbReference type="PROSITE" id="PS50076">
    <property type="entry name" value="DNAJ_2"/>
    <property type="match status" value="1"/>
</dbReference>
<feature type="transmembrane region" description="Helical" evidence="1">
    <location>
        <begin position="141"/>
        <end position="159"/>
    </location>
</feature>
<dbReference type="Pfam" id="PF00226">
    <property type="entry name" value="DnaJ"/>
    <property type="match status" value="1"/>
</dbReference>
<keyword evidence="1" id="KW-0812">Transmembrane</keyword>
<dbReference type="SMART" id="SM00271">
    <property type="entry name" value="DnaJ"/>
    <property type="match status" value="1"/>
</dbReference>